<proteinExistence type="predicted"/>
<dbReference type="EMBL" id="JAPDRQ010000276">
    <property type="protein sequence ID" value="KAJ9651178.1"/>
    <property type="molecule type" value="Genomic_DNA"/>
</dbReference>
<name>A0ACC2ZU48_9EURO</name>
<organism evidence="1 2">
    <name type="scientific">Neophaeococcomyces mojaviensis</name>
    <dbReference type="NCBI Taxonomy" id="3383035"/>
    <lineage>
        <taxon>Eukaryota</taxon>
        <taxon>Fungi</taxon>
        <taxon>Dikarya</taxon>
        <taxon>Ascomycota</taxon>
        <taxon>Pezizomycotina</taxon>
        <taxon>Eurotiomycetes</taxon>
        <taxon>Chaetothyriomycetidae</taxon>
        <taxon>Chaetothyriales</taxon>
        <taxon>Chaetothyriales incertae sedis</taxon>
        <taxon>Neophaeococcomyces</taxon>
    </lineage>
</organism>
<protein>
    <submittedName>
        <fullName evidence="1">Uncharacterized protein</fullName>
    </submittedName>
</protein>
<evidence type="ECO:0000313" key="1">
    <source>
        <dbReference type="EMBL" id="KAJ9651178.1"/>
    </source>
</evidence>
<gene>
    <name evidence="1" type="ORF">H2198_009533</name>
</gene>
<keyword evidence="2" id="KW-1185">Reference proteome</keyword>
<reference evidence="1" key="1">
    <citation type="submission" date="2022-10" db="EMBL/GenBank/DDBJ databases">
        <title>Culturing micro-colonial fungi from biological soil crusts in the Mojave desert and describing Neophaeococcomyces mojavensis, and introducing the new genera and species Taxawa tesnikishii.</title>
        <authorList>
            <person name="Kurbessoian T."/>
            <person name="Stajich J.E."/>
        </authorList>
    </citation>
    <scope>NUCLEOTIDE SEQUENCE</scope>
    <source>
        <strain evidence="1">JES_112</strain>
    </source>
</reference>
<evidence type="ECO:0000313" key="2">
    <source>
        <dbReference type="Proteomes" id="UP001172386"/>
    </source>
</evidence>
<sequence length="818" mass="87088">MTISSGMSQPVGENSIQFSGMTGTTIVVIGKPETTFEIHKDLLTQVSTYFKEALVGQTEKISLPQRHTATTFNVFTQWLYRQPNSIGTTTFHVNCIDAYLLGKYLQAPVFMEVCQANIKLGIANGKLVCSSSQLEGILFGTNFGDPTRYLILNHFASKILDGECEDLRPYERISGSIWKELCTAVAVVANLRKEKNENAPKQRIGFGSGNSNISPFNTAAVQSSGAAFRGFGSNSAFGNLGNEHSLRASGFANTINQNQSSNGLFGKALTNNNSSGGFSFASVPPYAPLDSANSNAREGLFGRNLNSTTQGGHFGSVPNNQPSKVPFGDATTGGGLFGCSSTANGLTGLFGSAQGNPTSSGGLFGNTSSNTQPRDLFGSSNANSRTADDLFGNNSNNPKPASGLFGHTQPNTSGGLFGSARPTQGGLVDNSNTQTPWRGGVFGNRNTASEGLFGNPTTQAQRSCVPFGSALAPSSGSVFGNTRRPSSELGLNNRTAQATPNSGFGFLLGQYRDVHPQGSACGTTINAGADFRTPNLVTYTNSPIHGDNQGINRRPITQINNQSVAIPCTTNTTFTPVQEKDFSFGVFNSAVCYYQSLACHTDYQQFSPEELRYADYSAGISAVPNSRSLANQATSESNKEGALRELLAQIPLESQAISHVHDPAPSFAATIAAGRLTEHGSISKFLDQSCGQTEEPEKPNANQDRTSQCIKDLQVQVEELKEMLARTTIDIATRRKEEQVKVQETITSKNNEEHKREASMDIKEGEDQHRSTPAAPAIVAPGTGMSTPEIILTPTTSRAQSIEPTIATGSLTTNLFRA</sequence>
<accession>A0ACC2ZU48</accession>
<dbReference type="Proteomes" id="UP001172386">
    <property type="component" value="Unassembled WGS sequence"/>
</dbReference>
<comment type="caution">
    <text evidence="1">The sequence shown here is derived from an EMBL/GenBank/DDBJ whole genome shotgun (WGS) entry which is preliminary data.</text>
</comment>